<keyword evidence="7 14" id="KW-0479">Metal-binding</keyword>
<dbReference type="GO" id="GO:0051603">
    <property type="term" value="P:proteolysis involved in protein catabolic process"/>
    <property type="evidence" value="ECO:0007669"/>
    <property type="project" value="InterPro"/>
</dbReference>
<dbReference type="NCBIfam" id="NF003964">
    <property type="entry name" value="PRK05456.1"/>
    <property type="match status" value="1"/>
</dbReference>
<name>A0A1H9KIT6_9GAMM</name>
<dbReference type="EC" id="3.4.25.2" evidence="12 14"/>
<feature type="binding site" evidence="14">
    <location>
        <position position="181"/>
    </location>
    <ligand>
        <name>Na(+)</name>
        <dbReference type="ChEBI" id="CHEBI:29101"/>
    </ligand>
</feature>
<evidence type="ECO:0000256" key="10">
    <source>
        <dbReference type="ARBA" id="ARBA00052385"/>
    </source>
</evidence>
<evidence type="ECO:0000256" key="3">
    <source>
        <dbReference type="ARBA" id="ARBA00022490"/>
    </source>
</evidence>
<dbReference type="GO" id="GO:0004298">
    <property type="term" value="F:threonine-type endopeptidase activity"/>
    <property type="evidence" value="ECO:0007669"/>
    <property type="project" value="UniProtKB-KW"/>
</dbReference>
<dbReference type="PANTHER" id="PTHR32194">
    <property type="entry name" value="METALLOPROTEASE TLDD"/>
    <property type="match status" value="1"/>
</dbReference>
<dbReference type="STRING" id="988801.SAMN05216522_109151"/>
<evidence type="ECO:0000256" key="14">
    <source>
        <dbReference type="HAMAP-Rule" id="MF_00248"/>
    </source>
</evidence>
<evidence type="ECO:0000256" key="2">
    <source>
        <dbReference type="ARBA" id="ARBA00006053"/>
    </source>
</evidence>
<evidence type="ECO:0000256" key="4">
    <source>
        <dbReference type="ARBA" id="ARBA00022533"/>
    </source>
</evidence>
<protein>
    <recommendedName>
        <fullName evidence="13 14">ATP-dependent protease subunit HslV</fullName>
        <ecNumber evidence="12 14">3.4.25.2</ecNumber>
    </recommendedName>
</protein>
<keyword evidence="9 14" id="KW-0915">Sodium</keyword>
<reference evidence="16" key="1">
    <citation type="submission" date="2016-10" db="EMBL/GenBank/DDBJ databases">
        <authorList>
            <person name="Varghese N."/>
            <person name="Submissions S."/>
        </authorList>
    </citation>
    <scope>NUCLEOTIDE SEQUENCE [LARGE SCALE GENOMIC DNA]</scope>
    <source>
        <strain evidence="16">8N4</strain>
    </source>
</reference>
<dbReference type="InterPro" id="IPR001353">
    <property type="entry name" value="Proteasome_sua/b"/>
</dbReference>
<gene>
    <name evidence="14" type="primary">hslV</name>
    <name evidence="15" type="ORF">SAMN05216522_109151</name>
</gene>
<evidence type="ECO:0000256" key="8">
    <source>
        <dbReference type="ARBA" id="ARBA00022801"/>
    </source>
</evidence>
<keyword evidence="6 14" id="KW-0888">Threonine protease</keyword>
<dbReference type="PANTHER" id="PTHR32194:SF0">
    <property type="entry name" value="ATP-DEPENDENT PROTEASE SUBUNIT HSLV"/>
    <property type="match status" value="1"/>
</dbReference>
<dbReference type="SUPFAM" id="SSF56235">
    <property type="entry name" value="N-terminal nucleophile aminohydrolases (Ntn hydrolases)"/>
    <property type="match status" value="1"/>
</dbReference>
<dbReference type="Gene3D" id="3.60.20.10">
    <property type="entry name" value="Glutamine Phosphoribosylpyrophosphate, subunit 1, domain 1"/>
    <property type="match status" value="1"/>
</dbReference>
<accession>A0A1H9KIT6</accession>
<proteinExistence type="inferred from homology"/>
<comment type="subcellular location">
    <subcellularLocation>
        <location evidence="1 14">Cytoplasm</location>
    </subcellularLocation>
</comment>
<keyword evidence="16" id="KW-1185">Reference proteome</keyword>
<dbReference type="GO" id="GO:0005839">
    <property type="term" value="C:proteasome core complex"/>
    <property type="evidence" value="ECO:0007669"/>
    <property type="project" value="InterPro"/>
</dbReference>
<evidence type="ECO:0000256" key="13">
    <source>
        <dbReference type="ARBA" id="ARBA00074399"/>
    </source>
</evidence>
<comment type="activity regulation">
    <text evidence="14">Allosterically activated by HslU binding.</text>
</comment>
<comment type="subunit">
    <text evidence="11 14">A double ring-shaped homohexamer of HslV is capped on each side by a ring-shaped HslU homohexamer. The assembly of the HslU/HslV complex is dependent on binding of ATP.</text>
</comment>
<evidence type="ECO:0000256" key="9">
    <source>
        <dbReference type="ARBA" id="ARBA00023053"/>
    </source>
</evidence>
<evidence type="ECO:0000313" key="16">
    <source>
        <dbReference type="Proteomes" id="UP000242515"/>
    </source>
</evidence>
<evidence type="ECO:0000313" key="15">
    <source>
        <dbReference type="EMBL" id="SEQ99008.1"/>
    </source>
</evidence>
<keyword evidence="5 14" id="KW-0645">Protease</keyword>
<keyword evidence="8 14" id="KW-0378">Hydrolase</keyword>
<organism evidence="15 16">
    <name type="scientific">Rosenbergiella nectarea</name>
    <dbReference type="NCBI Taxonomy" id="988801"/>
    <lineage>
        <taxon>Bacteria</taxon>
        <taxon>Pseudomonadati</taxon>
        <taxon>Pseudomonadota</taxon>
        <taxon>Gammaproteobacteria</taxon>
        <taxon>Enterobacterales</taxon>
        <taxon>Erwiniaceae</taxon>
        <taxon>Rosenbergiella</taxon>
    </lineage>
</organism>
<dbReference type="PROSITE" id="PS51476">
    <property type="entry name" value="PROTEASOME_BETA_2"/>
    <property type="match status" value="1"/>
</dbReference>
<dbReference type="CDD" id="cd01913">
    <property type="entry name" value="protease_HslV"/>
    <property type="match status" value="1"/>
</dbReference>
<dbReference type="EMBL" id="FOGC01000009">
    <property type="protein sequence ID" value="SEQ99008.1"/>
    <property type="molecule type" value="Genomic_DNA"/>
</dbReference>
<dbReference type="Proteomes" id="UP000242515">
    <property type="component" value="Unassembled WGS sequence"/>
</dbReference>
<dbReference type="Pfam" id="PF00227">
    <property type="entry name" value="Proteasome"/>
    <property type="match status" value="1"/>
</dbReference>
<evidence type="ECO:0000256" key="12">
    <source>
        <dbReference type="ARBA" id="ARBA00066335"/>
    </source>
</evidence>
<keyword evidence="4 14" id="KW-0021">Allosteric enzyme</keyword>
<feature type="binding site" evidence="14">
    <location>
        <position position="175"/>
    </location>
    <ligand>
        <name>Na(+)</name>
        <dbReference type="ChEBI" id="CHEBI:29101"/>
    </ligand>
</feature>
<feature type="binding site" evidence="14">
    <location>
        <position position="178"/>
    </location>
    <ligand>
        <name>Na(+)</name>
        <dbReference type="ChEBI" id="CHEBI:29101"/>
    </ligand>
</feature>
<evidence type="ECO:0000256" key="6">
    <source>
        <dbReference type="ARBA" id="ARBA00022698"/>
    </source>
</evidence>
<evidence type="ECO:0000256" key="1">
    <source>
        <dbReference type="ARBA" id="ARBA00004496"/>
    </source>
</evidence>
<dbReference type="InterPro" id="IPR029055">
    <property type="entry name" value="Ntn_hydrolases_N"/>
</dbReference>
<dbReference type="PIRSF" id="PIRSF039093">
    <property type="entry name" value="HslV"/>
    <property type="match status" value="1"/>
</dbReference>
<dbReference type="HAMAP" id="MF_00248">
    <property type="entry name" value="HslV"/>
    <property type="match status" value="1"/>
</dbReference>
<dbReference type="AlphaFoldDB" id="A0A1H9KIT6"/>
<evidence type="ECO:0000256" key="5">
    <source>
        <dbReference type="ARBA" id="ARBA00022670"/>
    </source>
</evidence>
<dbReference type="InterPro" id="IPR022281">
    <property type="entry name" value="ATP-dep_Prtase_HsIV_su"/>
</dbReference>
<sequence length="196" mass="21427">MTPRFVAEFLFQEIKGQPVTTIVSIRRNGKVVIGGDGQATLGNTVMKGNVKKVRRLYNDKVIAGFAGGTADAFTLFELFERKLEMHQGHLVKAAVELAKDWRTDRMLRRLEALLAVADENASLIISGNGDVIQPENDLIAIGSGGPYAQAAARAMLENTELDAREITEKALEIAGDICIYTNHNLTIEELNSGDKE</sequence>
<evidence type="ECO:0000256" key="11">
    <source>
        <dbReference type="ARBA" id="ARBA00064434"/>
    </source>
</evidence>
<comment type="function">
    <text evidence="14">Protease subunit of a proteasome-like degradation complex believed to be a general protein degrading machinery.</text>
</comment>
<dbReference type="GO" id="GO:0009376">
    <property type="term" value="C:HslUV protease complex"/>
    <property type="evidence" value="ECO:0007669"/>
    <property type="project" value="UniProtKB-UniRule"/>
</dbReference>
<dbReference type="NCBIfam" id="TIGR03692">
    <property type="entry name" value="ATP_dep_HslV"/>
    <property type="match status" value="1"/>
</dbReference>
<comment type="catalytic activity">
    <reaction evidence="10 14">
        <text>ATP-dependent cleavage of peptide bonds with broad specificity.</text>
        <dbReference type="EC" id="3.4.25.2"/>
    </reaction>
</comment>
<dbReference type="FunFam" id="3.60.20.10:FF:000002">
    <property type="entry name" value="ATP-dependent protease subunit HslV"/>
    <property type="match status" value="1"/>
</dbReference>
<feature type="active site" evidence="14">
    <location>
        <position position="20"/>
    </location>
</feature>
<dbReference type="GO" id="GO:0046872">
    <property type="term" value="F:metal ion binding"/>
    <property type="evidence" value="ECO:0007669"/>
    <property type="project" value="UniProtKB-KW"/>
</dbReference>
<evidence type="ECO:0000256" key="7">
    <source>
        <dbReference type="ARBA" id="ARBA00022723"/>
    </source>
</evidence>
<keyword evidence="3 14" id="KW-0963">Cytoplasm</keyword>
<dbReference type="InterPro" id="IPR023333">
    <property type="entry name" value="Proteasome_suB-type"/>
</dbReference>
<comment type="similarity">
    <text evidence="2 14">Belongs to the peptidase T1B family. HslV subfamily.</text>
</comment>